<organism evidence="1 2">
    <name type="scientific">Citrobacter tructae</name>
    <dbReference type="NCBI Taxonomy" id="2562449"/>
    <lineage>
        <taxon>Bacteria</taxon>
        <taxon>Pseudomonadati</taxon>
        <taxon>Pseudomonadota</taxon>
        <taxon>Gammaproteobacteria</taxon>
        <taxon>Enterobacterales</taxon>
        <taxon>Enterobacteriaceae</taxon>
        <taxon>Citrobacter</taxon>
    </lineage>
</organism>
<proteinExistence type="predicted"/>
<gene>
    <name evidence="1" type="ORF">E4Z61_07960</name>
</gene>
<dbReference type="Proteomes" id="UP000296284">
    <property type="component" value="Chromosome"/>
</dbReference>
<keyword evidence="2" id="KW-1185">Reference proteome</keyword>
<protein>
    <submittedName>
        <fullName evidence="1">Uncharacterized protein</fullName>
    </submittedName>
</protein>
<name>A0ABX5T457_9ENTR</name>
<evidence type="ECO:0000313" key="1">
    <source>
        <dbReference type="EMBL" id="QBX80303.1"/>
    </source>
</evidence>
<accession>A0ABX5T457</accession>
<reference evidence="1 2" key="1">
    <citation type="submission" date="2019-03" db="EMBL/GenBank/DDBJ databases">
        <title>Complete genome sequence of Citrobacter sp. SNU WT2 isolated from diseased rainbow trout.</title>
        <authorList>
            <person name="Oh W.T."/>
            <person name="Park S.C."/>
        </authorList>
    </citation>
    <scope>NUCLEOTIDE SEQUENCE [LARGE SCALE GENOMIC DNA]</scope>
    <source>
        <strain evidence="1 2">SNU WT2</strain>
    </source>
</reference>
<dbReference type="EMBL" id="CP038469">
    <property type="protein sequence ID" value="QBX80303.1"/>
    <property type="molecule type" value="Genomic_DNA"/>
</dbReference>
<dbReference type="RefSeq" id="WP_135322299.1">
    <property type="nucleotide sequence ID" value="NZ_CP038469.1"/>
</dbReference>
<evidence type="ECO:0000313" key="2">
    <source>
        <dbReference type="Proteomes" id="UP000296284"/>
    </source>
</evidence>
<sequence>MRQSALSVALEVKPESYEYLAYLLNKLYIRRDTVQQGITGEFAPFLASVPVLHFMSLSLFPGYEYDPLFVIEANFDGEPGPFWAQLEAAIGPEIRSFLACCKCPRDGLGPLFTIRNLKLCRSGIGICRKGFDECIGESKG</sequence>